<protein>
    <submittedName>
        <fullName evidence="1">Campylobacter phage CGC-2007, Cje0229</fullName>
    </submittedName>
</protein>
<sequence>MVNDIEVRLNGSFLCVIEAGFVSDGASIPRVFCSRYASWGKYAGPALLHDHLLSTSTHKKWIIDWLFYGALRSEGAPDLEAALFWLAVRAKR</sequence>
<dbReference type="EMBL" id="LR796660">
    <property type="protein sequence ID" value="CAB4157961.1"/>
    <property type="molecule type" value="Genomic_DNA"/>
</dbReference>
<organism evidence="1">
    <name type="scientific">uncultured Caudovirales phage</name>
    <dbReference type="NCBI Taxonomy" id="2100421"/>
    <lineage>
        <taxon>Viruses</taxon>
        <taxon>Duplodnaviria</taxon>
        <taxon>Heunggongvirae</taxon>
        <taxon>Uroviricota</taxon>
        <taxon>Caudoviricetes</taxon>
        <taxon>Peduoviridae</taxon>
        <taxon>Maltschvirus</taxon>
        <taxon>Maltschvirus maltsch</taxon>
    </lineage>
</organism>
<accession>A0A6J5NKI1</accession>
<evidence type="ECO:0000313" key="1">
    <source>
        <dbReference type="EMBL" id="CAB4157961.1"/>
    </source>
</evidence>
<proteinExistence type="predicted"/>
<name>A0A6J5NKI1_9CAUD</name>
<gene>
    <name evidence="1" type="ORF">UFOVP679_61</name>
</gene>
<reference evidence="1" key="1">
    <citation type="submission" date="2020-04" db="EMBL/GenBank/DDBJ databases">
        <authorList>
            <person name="Chiriac C."/>
            <person name="Salcher M."/>
            <person name="Ghai R."/>
            <person name="Kavagutti S V."/>
        </authorList>
    </citation>
    <scope>NUCLEOTIDE SEQUENCE</scope>
</reference>
<dbReference type="Pfam" id="PF07087">
    <property type="entry name" value="DUF1353"/>
    <property type="match status" value="1"/>
</dbReference>
<dbReference type="InterPro" id="IPR010767">
    <property type="entry name" value="Phage_CGC-2007_Cje0229"/>
</dbReference>